<name>A0A699ZV11_HAELA</name>
<dbReference type="SUPFAM" id="SSF53800">
    <property type="entry name" value="Chelatase"/>
    <property type="match status" value="1"/>
</dbReference>
<sequence length="229" mass="24571">MSHDSCTLPPSLVVMHPSMLVRNSSVLSRGSVAECGKRAPQPWLTHRTQQGTRSSALQHAAMSRTGRTGVVIVDHGSRKRDSNEMLQVTGAEIVEVAHMEIAEPTIEQAVGEQRTGRATVFCGVEEYGLPATHGPVDYGMMPVAHSTKLTTPRFPLSMMAALLTCYPRLSSSIPGHHPYPAGSRCIHPALALTVTTLLARSFPGRCAAAGADTVVVAPYFLSRGRHIQV</sequence>
<dbReference type="InterPro" id="IPR050963">
    <property type="entry name" value="Sirohydro_Cobaltochel/CbiX"/>
</dbReference>
<dbReference type="PANTHER" id="PTHR33542">
    <property type="entry name" value="SIROHYDROCHLORIN FERROCHELATASE, CHLOROPLASTIC"/>
    <property type="match status" value="1"/>
</dbReference>
<gene>
    <name evidence="1" type="ORF">HaLaN_20047</name>
</gene>
<proteinExistence type="predicted"/>
<comment type="caution">
    <text evidence="1">The sequence shown here is derived from an EMBL/GenBank/DDBJ whole genome shotgun (WGS) entry which is preliminary data.</text>
</comment>
<dbReference type="PANTHER" id="PTHR33542:SF3">
    <property type="entry name" value="SIROHYDROCHLORIN FERROCHELATASE, CHLOROPLASTIC"/>
    <property type="match status" value="1"/>
</dbReference>
<reference evidence="1 2" key="1">
    <citation type="submission" date="2020-02" db="EMBL/GenBank/DDBJ databases">
        <title>Draft genome sequence of Haematococcus lacustris strain NIES-144.</title>
        <authorList>
            <person name="Morimoto D."/>
            <person name="Nakagawa S."/>
            <person name="Yoshida T."/>
            <person name="Sawayama S."/>
        </authorList>
    </citation>
    <scope>NUCLEOTIDE SEQUENCE [LARGE SCALE GENOMIC DNA]</scope>
    <source>
        <strain evidence="1 2">NIES-144</strain>
    </source>
</reference>
<dbReference type="AlphaFoldDB" id="A0A699ZV11"/>
<protein>
    <submittedName>
        <fullName evidence="1">CbiX domain-containing protein</fullName>
    </submittedName>
</protein>
<keyword evidence="2" id="KW-1185">Reference proteome</keyword>
<accession>A0A699ZV11</accession>
<dbReference type="Proteomes" id="UP000485058">
    <property type="component" value="Unassembled WGS sequence"/>
</dbReference>
<evidence type="ECO:0000313" key="2">
    <source>
        <dbReference type="Proteomes" id="UP000485058"/>
    </source>
</evidence>
<evidence type="ECO:0000313" key="1">
    <source>
        <dbReference type="EMBL" id="GFH22566.1"/>
    </source>
</evidence>
<dbReference type="EMBL" id="BLLF01002068">
    <property type="protein sequence ID" value="GFH22566.1"/>
    <property type="molecule type" value="Genomic_DNA"/>
</dbReference>
<organism evidence="1 2">
    <name type="scientific">Haematococcus lacustris</name>
    <name type="common">Green alga</name>
    <name type="synonym">Haematococcus pluvialis</name>
    <dbReference type="NCBI Taxonomy" id="44745"/>
    <lineage>
        <taxon>Eukaryota</taxon>
        <taxon>Viridiplantae</taxon>
        <taxon>Chlorophyta</taxon>
        <taxon>core chlorophytes</taxon>
        <taxon>Chlorophyceae</taxon>
        <taxon>CS clade</taxon>
        <taxon>Chlamydomonadales</taxon>
        <taxon>Haematococcaceae</taxon>
        <taxon>Haematococcus</taxon>
    </lineage>
</organism>
<dbReference type="Gene3D" id="3.40.50.1400">
    <property type="match status" value="1"/>
</dbReference>